<dbReference type="PROSITE" id="PS51352">
    <property type="entry name" value="THIOREDOXIN_2"/>
    <property type="match status" value="1"/>
</dbReference>
<feature type="domain" description="Thioredoxin" evidence="1">
    <location>
        <begin position="29"/>
        <end position="169"/>
    </location>
</feature>
<organism evidence="2">
    <name type="scientific">hydrothermal vent metagenome</name>
    <dbReference type="NCBI Taxonomy" id="652676"/>
    <lineage>
        <taxon>unclassified sequences</taxon>
        <taxon>metagenomes</taxon>
        <taxon>ecological metagenomes</taxon>
    </lineage>
</organism>
<dbReference type="EMBL" id="UOFM01000465">
    <property type="protein sequence ID" value="VAW82379.1"/>
    <property type="molecule type" value="Genomic_DNA"/>
</dbReference>
<dbReference type="Gene3D" id="3.40.30.10">
    <property type="entry name" value="Glutaredoxin"/>
    <property type="match status" value="1"/>
</dbReference>
<dbReference type="GO" id="GO:0016209">
    <property type="term" value="F:antioxidant activity"/>
    <property type="evidence" value="ECO:0007669"/>
    <property type="project" value="InterPro"/>
</dbReference>
<dbReference type="CDD" id="cd02966">
    <property type="entry name" value="TlpA_like_family"/>
    <property type="match status" value="1"/>
</dbReference>
<dbReference type="PANTHER" id="PTHR42852:SF17">
    <property type="entry name" value="THIOREDOXIN-LIKE PROTEIN HI_1115"/>
    <property type="match status" value="1"/>
</dbReference>
<dbReference type="InterPro" id="IPR000866">
    <property type="entry name" value="AhpC/TSA"/>
</dbReference>
<reference evidence="2" key="1">
    <citation type="submission" date="2018-06" db="EMBL/GenBank/DDBJ databases">
        <authorList>
            <person name="Zhirakovskaya E."/>
        </authorList>
    </citation>
    <scope>NUCLEOTIDE SEQUENCE</scope>
</reference>
<dbReference type="AlphaFoldDB" id="A0A3B0Z7Y8"/>
<dbReference type="InterPro" id="IPR013766">
    <property type="entry name" value="Thioredoxin_domain"/>
</dbReference>
<dbReference type="GO" id="GO:0016491">
    <property type="term" value="F:oxidoreductase activity"/>
    <property type="evidence" value="ECO:0007669"/>
    <property type="project" value="InterPro"/>
</dbReference>
<protein>
    <submittedName>
        <fullName evidence="2">Thioredoxin family protein</fullName>
    </submittedName>
</protein>
<dbReference type="Pfam" id="PF00578">
    <property type="entry name" value="AhpC-TSA"/>
    <property type="match status" value="1"/>
</dbReference>
<dbReference type="InterPro" id="IPR050553">
    <property type="entry name" value="Thioredoxin_ResA/DsbE_sf"/>
</dbReference>
<sequence length="170" mass="19026">MALNIACLKNLTLSLLGLILLVSGQAFAAAPQGPAPDFALKTPDGENARLSEYRGEVVMINFWASWCAPCRQEMPLLEELYVQYQPLGFTILGVNVEQDSSKALAMLEDIPVSFPIMLDTQSTVSKLYNVVAMPTSILIDRDGNMRYLHHGYKPGYEEQYQQQVRELIKE</sequence>
<name>A0A3B0Z7Y8_9ZZZZ</name>
<accession>A0A3B0Z7Y8</accession>
<dbReference type="PANTHER" id="PTHR42852">
    <property type="entry name" value="THIOL:DISULFIDE INTERCHANGE PROTEIN DSBE"/>
    <property type="match status" value="1"/>
</dbReference>
<dbReference type="InterPro" id="IPR017937">
    <property type="entry name" value="Thioredoxin_CS"/>
</dbReference>
<dbReference type="InterPro" id="IPR036249">
    <property type="entry name" value="Thioredoxin-like_sf"/>
</dbReference>
<dbReference type="SUPFAM" id="SSF52833">
    <property type="entry name" value="Thioredoxin-like"/>
    <property type="match status" value="1"/>
</dbReference>
<evidence type="ECO:0000259" key="1">
    <source>
        <dbReference type="PROSITE" id="PS51352"/>
    </source>
</evidence>
<gene>
    <name evidence="2" type="ORF">MNBD_GAMMA14-109</name>
</gene>
<proteinExistence type="predicted"/>
<dbReference type="PROSITE" id="PS00194">
    <property type="entry name" value="THIOREDOXIN_1"/>
    <property type="match status" value="1"/>
</dbReference>
<evidence type="ECO:0000313" key="2">
    <source>
        <dbReference type="EMBL" id="VAW82379.1"/>
    </source>
</evidence>